<dbReference type="AlphaFoldDB" id="A0A9X9PY27"/>
<sequence length="34" mass="4069">MKLFHIVDVNSKFIALHLAVSTRGYDYYYYLLIT</sequence>
<accession>A0A9X9PY27</accession>
<name>A0A9X9PY27_GULGU</name>
<organism evidence="1 2">
    <name type="scientific">Gulo gulo</name>
    <name type="common">Wolverine</name>
    <name type="synonym">Gluton</name>
    <dbReference type="NCBI Taxonomy" id="48420"/>
    <lineage>
        <taxon>Eukaryota</taxon>
        <taxon>Metazoa</taxon>
        <taxon>Chordata</taxon>
        <taxon>Craniata</taxon>
        <taxon>Vertebrata</taxon>
        <taxon>Euteleostomi</taxon>
        <taxon>Mammalia</taxon>
        <taxon>Eutheria</taxon>
        <taxon>Laurasiatheria</taxon>
        <taxon>Carnivora</taxon>
        <taxon>Caniformia</taxon>
        <taxon>Musteloidea</taxon>
        <taxon>Mustelidae</taxon>
        <taxon>Guloninae</taxon>
        <taxon>Gulo</taxon>
    </lineage>
</organism>
<gene>
    <name evidence="1" type="ORF">BN2614_LOCUS1</name>
</gene>
<evidence type="ECO:0000313" key="2">
    <source>
        <dbReference type="Proteomes" id="UP000269945"/>
    </source>
</evidence>
<reference evidence="1 2" key="1">
    <citation type="submission" date="2018-10" db="EMBL/GenBank/DDBJ databases">
        <authorList>
            <person name="Ekblom R."/>
            <person name="Jareborg N."/>
        </authorList>
    </citation>
    <scope>NUCLEOTIDE SEQUENCE [LARGE SCALE GENOMIC DNA]</scope>
    <source>
        <tissue evidence="1">Muscle</tissue>
    </source>
</reference>
<keyword evidence="2" id="KW-1185">Reference proteome</keyword>
<comment type="caution">
    <text evidence="1">The sequence shown here is derived from an EMBL/GenBank/DDBJ whole genome shotgun (WGS) entry which is preliminary data.</text>
</comment>
<dbReference type="Proteomes" id="UP000269945">
    <property type="component" value="Unassembled WGS sequence"/>
</dbReference>
<protein>
    <submittedName>
        <fullName evidence="1">Uncharacterized protein</fullName>
    </submittedName>
</protein>
<proteinExistence type="predicted"/>
<dbReference type="EMBL" id="CYRY02008331">
    <property type="protein sequence ID" value="VCW77062.1"/>
    <property type="molecule type" value="Genomic_DNA"/>
</dbReference>
<evidence type="ECO:0000313" key="1">
    <source>
        <dbReference type="EMBL" id="VCW77062.1"/>
    </source>
</evidence>